<sequence length="961" mass="106283">MASSEARPSFLTATNRLDPEIWLLSDSHNQRTFGDSCWQAPAEPFLEPPEVPRYFEAQNEDHRERHVYDYNAYEGSHCASRNDNGGTIGTSCEPNSSLFGNYVSFPRPSVLSGWRRQFRPRGVNGGNASFHGGSGFRPCFSPWQRPPLLQCTPPSPWAVRGHPTQWRPFPRRGTPAQAPFLFGGGRGGRGGFHNRPPPRRQGDWVHNQEAGSSTPYVPRQSPRICGDILANGQDRPERHRPDQRCDGSATAGRAHYETTFLQNEVMFQDKKESRQHMQRKRTHHGSFRSCDDESREGGGKRDRRQRAEAGPGGRYESRDRPSTASGVAADGVKRSANASHRFRGSLRGAYRDGTKTYFRRKRPGSSESNGEGKLSKMLKSATADAKTETKQGSKRKAADNGSDEDVTVRSKVKFPSDVDPCAFPKRTLQDKHCMGEGKSASKEANELDRHNALLETSRADRRHPFKSHDRRVPAGHGNQLSCGAAEKSAVVRTSDKSDISQCTQNVEVSLVLATRVDASTDSRPNEGTKHQPDKAVSTSDYTEAEAAVVNMLRLIRLQAPKLTDEHVHLQSAVSEIDDTEDRDHVPPTCFQSLDTDSPTQPSSRIQKNHSDTKQARMIQEVVFSSPKVNYENTQTVISTGLDAATELDNNRIPSDAMQAHPVYGVAFTSPKVYDDNKEEDGFDKGPDAAAGPSSSFDINVVPTDPQAPFVCPAEDATAAVIQWLQSSLPDNGMTCISRQANRNRETDAPAISALFELEAEREADCEPETAVISLSREVGCEREIESFPSTTPGIGNDDEDDDEVIVLYENFPARDTASQARRSVVTTFASSDVSTVTTSPSLEHQRPRSWPTGPESTMTNAESLTEDVLFKLNTYTALYVVKLCRDEEAKQQVLQLCNQARRTGATKEYAAEIRRVACRAVERKRVVWNDLTGVLCRLARVHWVLPEAGIQDGDAHASKPP</sequence>
<keyword evidence="2" id="KW-1185">Reference proteome</keyword>
<dbReference type="Proteomes" id="UP000821865">
    <property type="component" value="Chromosome 4"/>
</dbReference>
<organism evidence="1 2">
    <name type="scientific">Dermacentor silvarum</name>
    <name type="common">Tick</name>
    <dbReference type="NCBI Taxonomy" id="543639"/>
    <lineage>
        <taxon>Eukaryota</taxon>
        <taxon>Metazoa</taxon>
        <taxon>Ecdysozoa</taxon>
        <taxon>Arthropoda</taxon>
        <taxon>Chelicerata</taxon>
        <taxon>Arachnida</taxon>
        <taxon>Acari</taxon>
        <taxon>Parasitiformes</taxon>
        <taxon>Ixodida</taxon>
        <taxon>Ixodoidea</taxon>
        <taxon>Ixodidae</taxon>
        <taxon>Rhipicephalinae</taxon>
        <taxon>Dermacentor</taxon>
    </lineage>
</organism>
<accession>A0ACB8CUH4</accession>
<protein>
    <submittedName>
        <fullName evidence="1">Uncharacterized protein</fullName>
    </submittedName>
</protein>
<gene>
    <name evidence="1" type="ORF">HPB49_001952</name>
</gene>
<dbReference type="EMBL" id="CM023473">
    <property type="protein sequence ID" value="KAH7952863.1"/>
    <property type="molecule type" value="Genomic_DNA"/>
</dbReference>
<evidence type="ECO:0000313" key="1">
    <source>
        <dbReference type="EMBL" id="KAH7952863.1"/>
    </source>
</evidence>
<proteinExistence type="predicted"/>
<evidence type="ECO:0000313" key="2">
    <source>
        <dbReference type="Proteomes" id="UP000821865"/>
    </source>
</evidence>
<reference evidence="1" key="1">
    <citation type="submission" date="2020-05" db="EMBL/GenBank/DDBJ databases">
        <title>Large-scale comparative analyses of tick genomes elucidate their genetic diversity and vector capacities.</title>
        <authorList>
            <person name="Jia N."/>
            <person name="Wang J."/>
            <person name="Shi W."/>
            <person name="Du L."/>
            <person name="Sun Y."/>
            <person name="Zhan W."/>
            <person name="Jiang J."/>
            <person name="Wang Q."/>
            <person name="Zhang B."/>
            <person name="Ji P."/>
            <person name="Sakyi L.B."/>
            <person name="Cui X."/>
            <person name="Yuan T."/>
            <person name="Jiang B."/>
            <person name="Yang W."/>
            <person name="Lam T.T.-Y."/>
            <person name="Chang Q."/>
            <person name="Ding S."/>
            <person name="Wang X."/>
            <person name="Zhu J."/>
            <person name="Ruan X."/>
            <person name="Zhao L."/>
            <person name="Wei J."/>
            <person name="Que T."/>
            <person name="Du C."/>
            <person name="Cheng J."/>
            <person name="Dai P."/>
            <person name="Han X."/>
            <person name="Huang E."/>
            <person name="Gao Y."/>
            <person name="Liu J."/>
            <person name="Shao H."/>
            <person name="Ye R."/>
            <person name="Li L."/>
            <person name="Wei W."/>
            <person name="Wang X."/>
            <person name="Wang C."/>
            <person name="Yang T."/>
            <person name="Huo Q."/>
            <person name="Li W."/>
            <person name="Guo W."/>
            <person name="Chen H."/>
            <person name="Zhou L."/>
            <person name="Ni X."/>
            <person name="Tian J."/>
            <person name="Zhou Y."/>
            <person name="Sheng Y."/>
            <person name="Liu T."/>
            <person name="Pan Y."/>
            <person name="Xia L."/>
            <person name="Li J."/>
            <person name="Zhao F."/>
            <person name="Cao W."/>
        </authorList>
    </citation>
    <scope>NUCLEOTIDE SEQUENCE</scope>
    <source>
        <strain evidence="1">Dsil-2018</strain>
    </source>
</reference>
<name>A0ACB8CUH4_DERSI</name>
<comment type="caution">
    <text evidence="1">The sequence shown here is derived from an EMBL/GenBank/DDBJ whole genome shotgun (WGS) entry which is preliminary data.</text>
</comment>